<dbReference type="AlphaFoldDB" id="A0A815AYQ0"/>
<reference evidence="2" key="1">
    <citation type="submission" date="2021-02" db="EMBL/GenBank/DDBJ databases">
        <authorList>
            <person name="Nowell W R."/>
        </authorList>
    </citation>
    <scope>NUCLEOTIDE SEQUENCE</scope>
</reference>
<dbReference type="InterPro" id="IPR013517">
    <property type="entry name" value="FG-GAP"/>
</dbReference>
<feature type="non-terminal residue" evidence="2">
    <location>
        <position position="1"/>
    </location>
</feature>
<evidence type="ECO:0000313" key="2">
    <source>
        <dbReference type="EMBL" id="CAF1263057.1"/>
    </source>
</evidence>
<dbReference type="SUPFAM" id="SSF69318">
    <property type="entry name" value="Integrin alpha N-terminal domain"/>
    <property type="match status" value="2"/>
</dbReference>
<proteinExistence type="predicted"/>
<accession>A0A815AYQ0</accession>
<evidence type="ECO:0008006" key="4">
    <source>
        <dbReference type="Google" id="ProtNLM"/>
    </source>
</evidence>
<gene>
    <name evidence="2" type="ORF">SEV965_LOCUS24342</name>
</gene>
<protein>
    <recommendedName>
        <fullName evidence="4">VCBS repeat-containing protein</fullName>
    </recommendedName>
</protein>
<sequence>MYPIGSSSSISVAVGDFNKDHRLDIVVVNNDTGTIDILVGRYEGFQNQTRYSVGSSPESVSIGDVNNDTRLDIVVANWYSNDVSVLLGYGNGSFENQTKYSAGSSPSSVAIGDVNNDTQLDIVVANSWSHDVSVLLGYGNGSFENQTRYSVGSSPRSVSIGDFNNDTRLDIVVANWHSNDVSVLLGYGNGCFETQTRYSAASYPQSIAIGDVNNDTRLDIVVANWDSNDVSVLLGYGNGSFENQTRYSAGYNPSSVAIGDVNNDTRLDIVVANWDSNDVSILLGYGNGSFETQTRYSVGSFTQSVAIGDVNNDTRLDIVVANSFRNHVSVLLQYNRGMITYEMSLAPSGGSSLRYVVIGDLNNDSNLDIILANYGTNNIGVLFGYGNDSFENQTMLNTGTNSHPISIAIGDFNGDCEVDIAVANHGTKHVDMMLGNGQGKFAIQTSYEISFDTPPLVMASGDFNNDSRSEIAVAYDGRDHMDIFVAGMITYEMSLAPGGGSSLRCVVIGDLNNDTNLDIILANYGTNNIAVLFGYGNGSFEKQMMLSTDTNSHPISITIGDFNGDREVDIAVANHGTKNVDMMLGNGQGKFAIQTSYEIAFDSPPIVMASGNFNNDKRSEIAVAYAGRDHVDIFVAYNHVSFENQK</sequence>
<dbReference type="InterPro" id="IPR028994">
    <property type="entry name" value="Integrin_alpha_N"/>
</dbReference>
<dbReference type="Proteomes" id="UP000663889">
    <property type="component" value="Unassembled WGS sequence"/>
</dbReference>
<keyword evidence="1" id="KW-0732">Signal</keyword>
<organism evidence="2 3">
    <name type="scientific">Rotaria sordida</name>
    <dbReference type="NCBI Taxonomy" id="392033"/>
    <lineage>
        <taxon>Eukaryota</taxon>
        <taxon>Metazoa</taxon>
        <taxon>Spiralia</taxon>
        <taxon>Gnathifera</taxon>
        <taxon>Rotifera</taxon>
        <taxon>Eurotatoria</taxon>
        <taxon>Bdelloidea</taxon>
        <taxon>Philodinida</taxon>
        <taxon>Philodinidae</taxon>
        <taxon>Rotaria</taxon>
    </lineage>
</organism>
<dbReference type="PANTHER" id="PTHR46580:SF2">
    <property type="entry name" value="MAM DOMAIN-CONTAINING PROTEIN"/>
    <property type="match status" value="1"/>
</dbReference>
<evidence type="ECO:0000256" key="1">
    <source>
        <dbReference type="ARBA" id="ARBA00022729"/>
    </source>
</evidence>
<dbReference type="EMBL" id="CAJNOU010001873">
    <property type="protein sequence ID" value="CAF1263057.1"/>
    <property type="molecule type" value="Genomic_DNA"/>
</dbReference>
<dbReference type="Pfam" id="PF13517">
    <property type="entry name" value="FG-GAP_3"/>
    <property type="match status" value="4"/>
</dbReference>
<comment type="caution">
    <text evidence="2">The sequence shown here is derived from an EMBL/GenBank/DDBJ whole genome shotgun (WGS) entry which is preliminary data.</text>
</comment>
<name>A0A815AYQ0_9BILA</name>
<dbReference type="Gene3D" id="2.30.30.100">
    <property type="match status" value="9"/>
</dbReference>
<dbReference type="PANTHER" id="PTHR46580">
    <property type="entry name" value="SENSOR KINASE-RELATED"/>
    <property type="match status" value="1"/>
</dbReference>
<evidence type="ECO:0000313" key="3">
    <source>
        <dbReference type="Proteomes" id="UP000663889"/>
    </source>
</evidence>